<dbReference type="InterPro" id="IPR006171">
    <property type="entry name" value="TOPRIM_dom"/>
</dbReference>
<dbReference type="STRING" id="565045.NOR51B_1803"/>
<evidence type="ECO:0000259" key="2">
    <source>
        <dbReference type="Pfam" id="PF13362"/>
    </source>
</evidence>
<gene>
    <name evidence="3" type="ORF">NOR51B_1803</name>
</gene>
<organism evidence="3 4">
    <name type="scientific">Luminiphilus syltensis NOR5-1B</name>
    <dbReference type="NCBI Taxonomy" id="565045"/>
    <lineage>
        <taxon>Bacteria</taxon>
        <taxon>Pseudomonadati</taxon>
        <taxon>Pseudomonadota</taxon>
        <taxon>Gammaproteobacteria</taxon>
        <taxon>Cellvibrionales</taxon>
        <taxon>Halieaceae</taxon>
        <taxon>Luminiphilus</taxon>
    </lineage>
</organism>
<dbReference type="Pfam" id="PF13362">
    <property type="entry name" value="Toprim_3"/>
    <property type="match status" value="1"/>
</dbReference>
<name>B8KVT7_9GAMM</name>
<dbReference type="OrthoDB" id="9763644at2"/>
<dbReference type="Proteomes" id="UP000004699">
    <property type="component" value="Unassembled WGS sequence"/>
</dbReference>
<feature type="domain" description="Toprim" evidence="2">
    <location>
        <begin position="196"/>
        <end position="291"/>
    </location>
</feature>
<dbReference type="AlphaFoldDB" id="B8KVT7"/>
<sequence>MPDPKINPAEQFAAFMEERLGCSIEAPLDGKFHRFEDPEKRRGNRNCFAMLTPDGSFGCYGNWATDEKYYWFGDTAASITQEEHQRLSEKIATAFAANAEQRRRDQDAAANKVRAMLDQAGNPRADHAYLLKKQVPPSNARQYGEHLLIPLQNVEGEVRNVQKIHPSGKKRFQKDAEVSGNFALIGADTLPNQGSIVVCEGWATGVTLNQSLGWPVAAAMNASNLVEVAQQLRRVLPSEVTIIVAADDDRRTRGNPGLAYAYLAADITGAGLKRPLFPCSDCECTDFNDLAGCPKAQSSADIGELPATTEEVGFIPLTTTLPPVKPLVEAMLPRSFVGFVTTSAERMQIPPDYLAVAAVAVAAGILGGKVGIHPKQLDPWLVVATVWAGLVGGPSTMKSATLSAAKKPLEDMETELAAEFETAVKRHAFQAEVAELEEKEAREKAKELYKKDPDKAFQLLDEAEFDVPAPVLRRLCVNDATIEKLGEIMRDNPNGLILIRDELSGWLAKLADEDHQGERAYYLECFEGQNPFVWDRIGRGTVRIERCILSILGGIQPSKLAPVIQAALNGTTDDGLIQRFQLSVWPDVRSSWKWIDKPRDEAAYQAYSNALKALHDIPTTDSKDALPALRFTASAQKLYRTWMEALQQRIRSDEDHPVLQSHLQKLPKTVAGLALLFELLDGGRKAVGDEATLRALLWADYLISHAERIYSVSNTQAVSNAKTILARRNKLPELFAARDVSRKNWAGMTSGSAVTVALELLVEHRYLSVIKTQRPEGGRPTSRYRWNPGIPDKS</sequence>
<evidence type="ECO:0000313" key="3">
    <source>
        <dbReference type="EMBL" id="EED35856.1"/>
    </source>
</evidence>
<dbReference type="CDD" id="cd01029">
    <property type="entry name" value="TOPRIM_primases"/>
    <property type="match status" value="1"/>
</dbReference>
<accession>B8KVT7</accession>
<dbReference type="InterPro" id="IPR025048">
    <property type="entry name" value="DUF3987"/>
</dbReference>
<reference evidence="4" key="1">
    <citation type="journal article" date="2013" name="BMC Microbiol.">
        <title>Taxonomy and evolution of bacteriochlorophyll a-containing members of the OM60/NOR5 clade of marine gammaproteobacteria: description of Luminiphilus syltensis gen. nov., sp. nov., reclassification of Haliea rubra as Pseudohaliea rubra gen. nov., comb. nov., and emendation of Chromatocurvus halotolerans.</title>
        <authorList>
            <person name="Spring S."/>
            <person name="Riedel T."/>
            <person name="Sproer C."/>
            <person name="Yan S."/>
            <person name="Harder J."/>
            <person name="Fuchs B.M."/>
        </authorList>
    </citation>
    <scope>NUCLEOTIDE SEQUENCE [LARGE SCALE GENOMIC DNA]</scope>
    <source>
        <strain evidence="4">NOR51-B</strain>
    </source>
</reference>
<dbReference type="eggNOG" id="COG4643">
    <property type="taxonomic scope" value="Bacteria"/>
</dbReference>
<dbReference type="EMBL" id="DS999411">
    <property type="protein sequence ID" value="EED35856.1"/>
    <property type="molecule type" value="Genomic_DNA"/>
</dbReference>
<protein>
    <recommendedName>
        <fullName evidence="2">Toprim domain-containing protein</fullName>
    </recommendedName>
</protein>
<evidence type="ECO:0000313" key="4">
    <source>
        <dbReference type="Proteomes" id="UP000004699"/>
    </source>
</evidence>
<dbReference type="RefSeq" id="WP_009020602.1">
    <property type="nucleotide sequence ID" value="NZ_DS999411.1"/>
</dbReference>
<feature type="region of interest" description="Disordered" evidence="1">
    <location>
        <begin position="773"/>
        <end position="794"/>
    </location>
</feature>
<evidence type="ECO:0000256" key="1">
    <source>
        <dbReference type="SAM" id="MobiDB-lite"/>
    </source>
</evidence>
<proteinExistence type="predicted"/>
<dbReference type="HOGENOM" id="CLU_347093_0_0_6"/>
<dbReference type="Pfam" id="PF13148">
    <property type="entry name" value="DUF3987"/>
    <property type="match status" value="1"/>
</dbReference>
<keyword evidence="4" id="KW-1185">Reference proteome</keyword>
<dbReference type="InterPro" id="IPR034154">
    <property type="entry name" value="TOPRIM_DnaG/twinkle"/>
</dbReference>